<proteinExistence type="predicted"/>
<dbReference type="InterPro" id="IPR052018">
    <property type="entry name" value="PHP_domain"/>
</dbReference>
<feature type="domain" description="Polymerase/histidinol phosphatase N-terminal" evidence="1">
    <location>
        <begin position="5"/>
        <end position="71"/>
    </location>
</feature>
<name>A0A170Q9E4_9ZZZZ</name>
<protein>
    <submittedName>
        <fullName evidence="2">COG0613, Predicted metal-dependent phosphoesterases (PHP family)</fullName>
    </submittedName>
</protein>
<dbReference type="Gene3D" id="3.20.20.140">
    <property type="entry name" value="Metal-dependent hydrolases"/>
    <property type="match status" value="1"/>
</dbReference>
<evidence type="ECO:0000259" key="1">
    <source>
        <dbReference type="SMART" id="SM00481"/>
    </source>
</evidence>
<dbReference type="AlphaFoldDB" id="A0A170Q9E4"/>
<dbReference type="SMART" id="SM00481">
    <property type="entry name" value="POLIIIAc"/>
    <property type="match status" value="1"/>
</dbReference>
<dbReference type="PANTHER" id="PTHR42924">
    <property type="entry name" value="EXONUCLEASE"/>
    <property type="match status" value="1"/>
</dbReference>
<dbReference type="EMBL" id="FAXA01000099">
    <property type="protein sequence ID" value="CUV01557.1"/>
    <property type="molecule type" value="Genomic_DNA"/>
</dbReference>
<accession>A0A170Q9E4</accession>
<dbReference type="CDD" id="cd07438">
    <property type="entry name" value="PHP_HisPPase_AMP"/>
    <property type="match status" value="1"/>
</dbReference>
<dbReference type="Gene3D" id="1.10.150.650">
    <property type="match status" value="1"/>
</dbReference>
<gene>
    <name evidence="2" type="ORF">MGWOODY_Clf2338</name>
</gene>
<organism evidence="2">
    <name type="scientific">hydrothermal vent metagenome</name>
    <dbReference type="NCBI Taxonomy" id="652676"/>
    <lineage>
        <taxon>unclassified sequences</taxon>
        <taxon>metagenomes</taxon>
        <taxon>ecological metagenomes</taxon>
    </lineage>
</organism>
<dbReference type="GO" id="GO:0035312">
    <property type="term" value="F:5'-3' DNA exonuclease activity"/>
    <property type="evidence" value="ECO:0007669"/>
    <property type="project" value="TreeGrafter"/>
</dbReference>
<dbReference type="Pfam" id="PF02811">
    <property type="entry name" value="PHP"/>
    <property type="match status" value="1"/>
</dbReference>
<dbReference type="PANTHER" id="PTHR42924:SF3">
    <property type="entry name" value="POLYMERASE_HISTIDINOL PHOSPHATASE N-TERMINAL DOMAIN-CONTAINING PROTEIN"/>
    <property type="match status" value="1"/>
</dbReference>
<evidence type="ECO:0000313" key="2">
    <source>
        <dbReference type="EMBL" id="CUV01557.1"/>
    </source>
</evidence>
<reference evidence="2" key="1">
    <citation type="submission" date="2015-10" db="EMBL/GenBank/DDBJ databases">
        <authorList>
            <person name="Gilbert D.G."/>
        </authorList>
    </citation>
    <scope>NUCLEOTIDE SEQUENCE</scope>
</reference>
<dbReference type="InterPro" id="IPR004013">
    <property type="entry name" value="PHP_dom"/>
</dbReference>
<sequence length="285" mass="31327">MPATIDLHLHTLASDGRLSPTELIQLVANQGLETISITDHDSTEGLAEAYEAAKKFPYMRIIPGIEMSADIPGDEVHVLGYFLDYHDVEFQEMLTELRRGRVGRAQVMVEKLVALGKPVEWERVLHFAGDGTVGRPHIALAMVEAGYFKEPKEAFEEYLGNDGLAYYDRPKLNPTESVAMIRKVGGVPVLAHPTFMNDMEAGIASLKKEGLVGMEVYYAQYDDDTVRHLARLAREYDLIPCGGSDYHGLGNTGEPLPGTLGPPEKTVKLLEDAAAVTKSTQDKSN</sequence>
<dbReference type="GO" id="GO:0004534">
    <property type="term" value="F:5'-3' RNA exonuclease activity"/>
    <property type="evidence" value="ECO:0007669"/>
    <property type="project" value="TreeGrafter"/>
</dbReference>
<dbReference type="SUPFAM" id="SSF89550">
    <property type="entry name" value="PHP domain-like"/>
    <property type="match status" value="1"/>
</dbReference>
<dbReference type="InterPro" id="IPR003141">
    <property type="entry name" value="Pol/His_phosphatase_N"/>
</dbReference>
<dbReference type="InterPro" id="IPR016195">
    <property type="entry name" value="Pol/histidinol_Pase-like"/>
</dbReference>